<gene>
    <name evidence="1" type="primary">echA8</name>
    <name evidence="1" type="ORF">SCFA_540035</name>
</gene>
<proteinExistence type="predicted"/>
<dbReference type="Pfam" id="PF00378">
    <property type="entry name" value="ECH_1"/>
    <property type="match status" value="1"/>
</dbReference>
<dbReference type="AlphaFoldDB" id="A0A485M3J9"/>
<protein>
    <submittedName>
        <fullName evidence="1">Putative enoyl-CoA hydratase echA8</fullName>
        <ecNumber evidence="1">4.2.1.17</ecNumber>
    </submittedName>
</protein>
<keyword evidence="1" id="KW-0456">Lyase</keyword>
<dbReference type="PANTHER" id="PTHR11941:SF54">
    <property type="entry name" value="ENOYL-COA HYDRATASE, MITOCHONDRIAL"/>
    <property type="match status" value="1"/>
</dbReference>
<dbReference type="CDD" id="cd06558">
    <property type="entry name" value="crotonase-like"/>
    <property type="match status" value="1"/>
</dbReference>
<dbReference type="SUPFAM" id="SSF52096">
    <property type="entry name" value="ClpP/crotonase"/>
    <property type="match status" value="1"/>
</dbReference>
<sequence>MEYQFIRVEVRDDIATVVMDRKHELNALSFGMLSEINHIFSSFLKDGNNVRLIVFTGGDECFSAGIDLKEAPYFTTEEATRYFNLAIDTYSMLLDYDKILITAVSGIAFGGGFNLALMGDIIIASESAIFGHPEIKYGFNPLLTPLVARIGMARSKELTLKGEPIGAQEAYHIGLVNRVVPPERFRDEIASWSKQLVSRPPEVVRALKRSFDVVSRLDAKAALEYELEMTAMLFNIRGDIRENMKSVIQRKGLAGKIVCS</sequence>
<dbReference type="InterPro" id="IPR001753">
    <property type="entry name" value="Enoyl-CoA_hydra/iso"/>
</dbReference>
<accession>A0A485M3J9</accession>
<dbReference type="EC" id="4.2.1.17" evidence="1"/>
<dbReference type="GO" id="GO:0004300">
    <property type="term" value="F:enoyl-CoA hydratase activity"/>
    <property type="evidence" value="ECO:0007669"/>
    <property type="project" value="UniProtKB-EC"/>
</dbReference>
<reference evidence="1" key="1">
    <citation type="submission" date="2019-03" db="EMBL/GenBank/DDBJ databases">
        <authorList>
            <person name="Hao L."/>
        </authorList>
    </citation>
    <scope>NUCLEOTIDE SEQUENCE</scope>
</reference>
<dbReference type="PANTHER" id="PTHR11941">
    <property type="entry name" value="ENOYL-COA HYDRATASE-RELATED"/>
    <property type="match status" value="1"/>
</dbReference>
<organism evidence="1">
    <name type="scientific">anaerobic digester metagenome</name>
    <dbReference type="NCBI Taxonomy" id="1263854"/>
    <lineage>
        <taxon>unclassified sequences</taxon>
        <taxon>metagenomes</taxon>
        <taxon>ecological metagenomes</taxon>
    </lineage>
</organism>
<evidence type="ECO:0000313" key="1">
    <source>
        <dbReference type="EMBL" id="VFU16419.1"/>
    </source>
</evidence>
<dbReference type="Gene3D" id="3.90.226.10">
    <property type="entry name" value="2-enoyl-CoA Hydratase, Chain A, domain 1"/>
    <property type="match status" value="1"/>
</dbReference>
<name>A0A485M3J9_9ZZZZ</name>
<dbReference type="GO" id="GO:0006635">
    <property type="term" value="P:fatty acid beta-oxidation"/>
    <property type="evidence" value="ECO:0007669"/>
    <property type="project" value="TreeGrafter"/>
</dbReference>
<dbReference type="EMBL" id="CAADRM010000119">
    <property type="protein sequence ID" value="VFU16419.1"/>
    <property type="molecule type" value="Genomic_DNA"/>
</dbReference>
<dbReference type="InterPro" id="IPR029045">
    <property type="entry name" value="ClpP/crotonase-like_dom_sf"/>
</dbReference>